<dbReference type="GeneID" id="59264785"/>
<dbReference type="RefSeq" id="XP_037188512.1">
    <property type="nucleotide sequence ID" value="XM_037341093.1"/>
</dbReference>
<proteinExistence type="predicted"/>
<sequence>MGEECKSCLFRYSIKEISLNVTLDLPILAQEEPQLEVLSRANSASLPHSILLPITSIVQRGKAFDQSEALSQFNQKLQ</sequence>
<keyword evidence="2" id="KW-1185">Reference proteome</keyword>
<dbReference type="AlphaFoldDB" id="A0A8H6EEN8"/>
<gene>
    <name evidence="1" type="ORF">Bfra_010758</name>
</gene>
<name>A0A8H6EEN8_9HELO</name>
<reference evidence="1 2" key="1">
    <citation type="journal article" date="2020" name="Phytopathology">
        <title>A high-quality genome resource of Botrytis fragariae, a new and rapidly spreading fungal pathogen causing strawberry gray mold in the U.S.A.</title>
        <authorList>
            <person name="Wu Y."/>
            <person name="Saski C.A."/>
            <person name="Schnabel G."/>
            <person name="Xiao S."/>
            <person name="Hu M."/>
        </authorList>
    </citation>
    <scope>NUCLEOTIDE SEQUENCE [LARGE SCALE GENOMIC DNA]</scope>
    <source>
        <strain evidence="1 2">BVB16</strain>
    </source>
</reference>
<comment type="caution">
    <text evidence="1">The sequence shown here is derived from an EMBL/GenBank/DDBJ whole genome shotgun (WGS) entry which is preliminary data.</text>
</comment>
<dbReference type="EMBL" id="JABFCT010000016">
    <property type="protein sequence ID" value="KAF5869564.1"/>
    <property type="molecule type" value="Genomic_DNA"/>
</dbReference>
<evidence type="ECO:0000313" key="1">
    <source>
        <dbReference type="EMBL" id="KAF5869564.1"/>
    </source>
</evidence>
<protein>
    <submittedName>
        <fullName evidence="1">Uncharacterized protein</fullName>
    </submittedName>
</protein>
<evidence type="ECO:0000313" key="2">
    <source>
        <dbReference type="Proteomes" id="UP000531561"/>
    </source>
</evidence>
<accession>A0A8H6EEN8</accession>
<organism evidence="1 2">
    <name type="scientific">Botrytis fragariae</name>
    <dbReference type="NCBI Taxonomy" id="1964551"/>
    <lineage>
        <taxon>Eukaryota</taxon>
        <taxon>Fungi</taxon>
        <taxon>Dikarya</taxon>
        <taxon>Ascomycota</taxon>
        <taxon>Pezizomycotina</taxon>
        <taxon>Leotiomycetes</taxon>
        <taxon>Helotiales</taxon>
        <taxon>Sclerotiniaceae</taxon>
        <taxon>Botrytis</taxon>
    </lineage>
</organism>
<dbReference type="Proteomes" id="UP000531561">
    <property type="component" value="Unassembled WGS sequence"/>
</dbReference>